<evidence type="ECO:0000256" key="5">
    <source>
        <dbReference type="ARBA" id="ARBA00023040"/>
    </source>
</evidence>
<feature type="transmembrane region" description="Helical" evidence="14">
    <location>
        <begin position="30"/>
        <end position="58"/>
    </location>
</feature>
<evidence type="ECO:0000256" key="2">
    <source>
        <dbReference type="ARBA" id="ARBA00022475"/>
    </source>
</evidence>
<feature type="compositionally biased region" description="Polar residues" evidence="13">
    <location>
        <begin position="340"/>
        <end position="356"/>
    </location>
</feature>
<feature type="transmembrane region" description="Helical" evidence="14">
    <location>
        <begin position="252"/>
        <end position="274"/>
    </location>
</feature>
<evidence type="ECO:0000256" key="10">
    <source>
        <dbReference type="ARBA" id="ARBA00023224"/>
    </source>
</evidence>
<evidence type="ECO:0000256" key="4">
    <source>
        <dbReference type="ARBA" id="ARBA00022989"/>
    </source>
</evidence>
<feature type="region of interest" description="Disordered" evidence="13">
    <location>
        <begin position="328"/>
        <end position="369"/>
    </location>
</feature>
<dbReference type="GO" id="GO:0005886">
    <property type="term" value="C:plasma membrane"/>
    <property type="evidence" value="ECO:0000318"/>
    <property type="project" value="GO_Central"/>
</dbReference>
<dbReference type="KEGG" id="bfo:118412689"/>
<gene>
    <name evidence="18" type="primary">LOC118412689</name>
    <name evidence="16" type="ORF">BRAFLDRAFT_84045</name>
</gene>
<keyword evidence="10 12" id="KW-0807">Transducer</keyword>
<feature type="compositionally biased region" description="Low complexity" evidence="13">
    <location>
        <begin position="358"/>
        <end position="369"/>
    </location>
</feature>
<reference evidence="17" key="2">
    <citation type="journal article" date="2020" name="Nat. Ecol. Evol.">
        <title>Deeply conserved synteny resolves early events in vertebrate evolution.</title>
        <authorList>
            <person name="Simakov O."/>
            <person name="Marletaz F."/>
            <person name="Yue J.X."/>
            <person name="O'Connell B."/>
            <person name="Jenkins J."/>
            <person name="Brandt A."/>
            <person name="Calef R."/>
            <person name="Tung C.H."/>
            <person name="Huang T.K."/>
            <person name="Schmutz J."/>
            <person name="Satoh N."/>
            <person name="Yu J.K."/>
            <person name="Putnam N.H."/>
            <person name="Green R.E."/>
            <person name="Rokhsar D.S."/>
        </authorList>
    </citation>
    <scope>NUCLEOTIDE SEQUENCE [LARGE SCALE GENOMIC DNA]</scope>
    <source>
        <strain evidence="17">S238N-H82</strain>
    </source>
</reference>
<evidence type="ECO:0000313" key="16">
    <source>
        <dbReference type="EMBL" id="EEN66328.1"/>
    </source>
</evidence>
<evidence type="ECO:0000256" key="13">
    <source>
        <dbReference type="SAM" id="MobiDB-lite"/>
    </source>
</evidence>
<dbReference type="Gene3D" id="1.20.1070.10">
    <property type="entry name" value="Rhodopsin 7-helix transmembrane proteins"/>
    <property type="match status" value="1"/>
</dbReference>
<feature type="transmembrane region" description="Helical" evidence="14">
    <location>
        <begin position="197"/>
        <end position="219"/>
    </location>
</feature>
<evidence type="ECO:0000313" key="17">
    <source>
        <dbReference type="Proteomes" id="UP000001554"/>
    </source>
</evidence>
<evidence type="ECO:0000256" key="12">
    <source>
        <dbReference type="RuleBase" id="RU000688"/>
    </source>
</evidence>
<dbReference type="GO" id="GO:0007186">
    <property type="term" value="P:G protein-coupled receptor signaling pathway"/>
    <property type="evidence" value="ECO:0000318"/>
    <property type="project" value="GO_Central"/>
</dbReference>
<feature type="transmembrane region" description="Helical" evidence="14">
    <location>
        <begin position="294"/>
        <end position="313"/>
    </location>
</feature>
<dbReference type="InterPro" id="IPR005395">
    <property type="entry name" value="NPFF_rcpt"/>
</dbReference>
<comment type="subcellular location">
    <subcellularLocation>
        <location evidence="1">Cell membrane</location>
        <topology evidence="1">Multi-pass membrane protein</topology>
    </subcellularLocation>
</comment>
<dbReference type="FunFam" id="1.20.1070.10:FF:000416">
    <property type="entry name" value="Uncharacterized protein"/>
    <property type="match status" value="1"/>
</dbReference>
<dbReference type="OrthoDB" id="5975505at2759"/>
<dbReference type="Proteomes" id="UP000001554">
    <property type="component" value="Chromosome 3"/>
</dbReference>
<dbReference type="eggNOG" id="KOG3656">
    <property type="taxonomic scope" value="Eukaryota"/>
</dbReference>
<evidence type="ECO:0000256" key="7">
    <source>
        <dbReference type="ARBA" id="ARBA00023157"/>
    </source>
</evidence>
<dbReference type="AlphaFoldDB" id="C3XZW2"/>
<dbReference type="GO" id="GO:0004930">
    <property type="term" value="F:G protein-coupled receptor activity"/>
    <property type="evidence" value="ECO:0000318"/>
    <property type="project" value="GO_Central"/>
</dbReference>
<feature type="transmembrane region" description="Helical" evidence="14">
    <location>
        <begin position="149"/>
        <end position="168"/>
    </location>
</feature>
<dbReference type="PROSITE" id="PS50262">
    <property type="entry name" value="G_PROTEIN_RECEP_F1_2"/>
    <property type="match status" value="1"/>
</dbReference>
<name>C3XZW2_BRAFL</name>
<keyword evidence="4 14" id="KW-1133">Transmembrane helix</keyword>
<reference evidence="18" key="3">
    <citation type="submission" date="2025-04" db="UniProtKB">
        <authorList>
            <consortium name="RefSeq"/>
        </authorList>
    </citation>
    <scope>IDENTIFICATION</scope>
    <source>
        <strain evidence="18">S238N-H82</strain>
        <tissue evidence="18">Testes</tissue>
    </source>
</reference>
<feature type="transmembrane region" description="Helical" evidence="14">
    <location>
        <begin position="70"/>
        <end position="90"/>
    </location>
</feature>
<feature type="transmembrane region" description="Helical" evidence="14">
    <location>
        <begin position="110"/>
        <end position="128"/>
    </location>
</feature>
<dbReference type="GeneID" id="118412689"/>
<keyword evidence="3 12" id="KW-0812">Transmembrane</keyword>
<keyword evidence="17" id="KW-1185">Reference proteome</keyword>
<keyword evidence="7" id="KW-1015">Disulfide bond</keyword>
<sequence>MEGAEGSLNSSNASSSVAAADFPTYKQGPLVTLVFIVGYTLCFVLCVVGNTFVCVIVAKYHNLHTVTNFFIFNLAAADLLVALFCMPVTLINNIVTAWPFGGVICKLSPFMQGVSIGASIFTLVAIAADRYLAVVHVPQGKISGRQAGVTIAAIWLLAAAINIPQAVVLEVAPHDFGNGVTVSACQEEWPSMNHRRAYTIMFFLLLFVVPISIIAYMYVQVANNIWYRPVATSVPRKLADPHQKKKTWVVKMLVVVVVLFFVCWLPLHLITLIGDWSDPFASHAEVVFVYLYPIAHWLAYFNSCMNPVVYGYYNKNFRRLCDSKLGRHAGDGADRDDRTNGNVNATENKDNYQLQVIETEQTQPTRRTTVSAITMGTMASTPDRPHADVAV</sequence>
<evidence type="ECO:0000259" key="15">
    <source>
        <dbReference type="PROSITE" id="PS50262"/>
    </source>
</evidence>
<evidence type="ECO:0000256" key="8">
    <source>
        <dbReference type="ARBA" id="ARBA00023170"/>
    </source>
</evidence>
<dbReference type="InterPro" id="IPR000276">
    <property type="entry name" value="GPCR_Rhodpsn"/>
</dbReference>
<keyword evidence="5 12" id="KW-0297">G-protein coupled receptor</keyword>
<dbReference type="PROSITE" id="PS00237">
    <property type="entry name" value="G_PROTEIN_RECEP_F1_1"/>
    <property type="match status" value="1"/>
</dbReference>
<dbReference type="EMBL" id="GG666477">
    <property type="protein sequence ID" value="EEN66328.1"/>
    <property type="molecule type" value="Genomic_DNA"/>
</dbReference>
<dbReference type="GO" id="GO:0008188">
    <property type="term" value="F:neuropeptide receptor activity"/>
    <property type="evidence" value="ECO:0007669"/>
    <property type="project" value="InterPro"/>
</dbReference>
<keyword evidence="9" id="KW-0325">Glycoprotein</keyword>
<evidence type="ECO:0000256" key="6">
    <source>
        <dbReference type="ARBA" id="ARBA00023136"/>
    </source>
</evidence>
<dbReference type="OMA" id="AAINIPQ"/>
<proteinExistence type="inferred from homology"/>
<dbReference type="InParanoid" id="C3XZW2"/>
<evidence type="ECO:0000256" key="1">
    <source>
        <dbReference type="ARBA" id="ARBA00004651"/>
    </source>
</evidence>
<dbReference type="Pfam" id="PF00001">
    <property type="entry name" value="7tm_1"/>
    <property type="match status" value="1"/>
</dbReference>
<feature type="domain" description="G-protein coupled receptors family 1 profile" evidence="15">
    <location>
        <begin position="49"/>
        <end position="310"/>
    </location>
</feature>
<keyword evidence="8 12" id="KW-0675">Receptor</keyword>
<keyword evidence="6 14" id="KW-0472">Membrane</keyword>
<dbReference type="GO" id="GO:0032870">
    <property type="term" value="P:cellular response to hormone stimulus"/>
    <property type="evidence" value="ECO:0000318"/>
    <property type="project" value="GO_Central"/>
</dbReference>
<dbReference type="PANTHER" id="PTHR24241">
    <property type="entry name" value="NEUROPEPTIDE RECEPTOR-RELATED G-PROTEIN COUPLED RECEPTOR"/>
    <property type="match status" value="1"/>
</dbReference>
<protein>
    <submittedName>
        <fullName evidence="18">Neuropeptide FF receptor 2-like</fullName>
    </submittedName>
</protein>
<evidence type="ECO:0000313" key="18">
    <source>
        <dbReference type="RefSeq" id="XP_035671599.1"/>
    </source>
</evidence>
<evidence type="ECO:0000256" key="14">
    <source>
        <dbReference type="SAM" id="Phobius"/>
    </source>
</evidence>
<keyword evidence="2" id="KW-1003">Cell membrane</keyword>
<feature type="compositionally biased region" description="Basic and acidic residues" evidence="13">
    <location>
        <begin position="328"/>
        <end position="339"/>
    </location>
</feature>
<comment type="similarity">
    <text evidence="12">Belongs to the G-protein coupled receptor 1 family.</text>
</comment>
<dbReference type="PRINTS" id="PR00237">
    <property type="entry name" value="GPCRRHODOPSN"/>
</dbReference>
<dbReference type="RefSeq" id="XP_035671599.1">
    <property type="nucleotide sequence ID" value="XM_035815706.1"/>
</dbReference>
<organism>
    <name type="scientific">Branchiostoma floridae</name>
    <name type="common">Florida lancelet</name>
    <name type="synonym">Amphioxus</name>
    <dbReference type="NCBI Taxonomy" id="7739"/>
    <lineage>
        <taxon>Eukaryota</taxon>
        <taxon>Metazoa</taxon>
        <taxon>Chordata</taxon>
        <taxon>Cephalochordata</taxon>
        <taxon>Leptocardii</taxon>
        <taxon>Amphioxiformes</taxon>
        <taxon>Branchiostomatidae</taxon>
        <taxon>Branchiostoma</taxon>
    </lineage>
</organism>
<dbReference type="SUPFAM" id="SSF81321">
    <property type="entry name" value="Family A G protein-coupled receptor-like"/>
    <property type="match status" value="1"/>
</dbReference>
<evidence type="ECO:0000256" key="3">
    <source>
        <dbReference type="ARBA" id="ARBA00022692"/>
    </source>
</evidence>
<comment type="function">
    <text evidence="11">Receptor for NPAF (A-18-F-amide) and NPFF (F-8-F-amide) neuropeptides, also known as morphine-modulating peptides. Can also be activated by a variety of naturally occurring or synthetic FMRF-amide like ligands. This receptor mediates its action by association with G proteins that activate a phosphatidylinositol-calcium second messenger system.</text>
</comment>
<accession>C3XZW2</accession>
<reference evidence="16" key="1">
    <citation type="journal article" date="2008" name="Nature">
        <title>The amphioxus genome and the evolution of the chordate karyotype.</title>
        <authorList>
            <consortium name="US DOE Joint Genome Institute (JGI-PGF)"/>
            <person name="Putnam N.H."/>
            <person name="Butts T."/>
            <person name="Ferrier D.E.K."/>
            <person name="Furlong R.F."/>
            <person name="Hellsten U."/>
            <person name="Kawashima T."/>
            <person name="Robinson-Rechavi M."/>
            <person name="Shoguchi E."/>
            <person name="Terry A."/>
            <person name="Yu J.-K."/>
            <person name="Benito-Gutierrez E.L."/>
            <person name="Dubchak I."/>
            <person name="Garcia-Fernandez J."/>
            <person name="Gibson-Brown J.J."/>
            <person name="Grigoriev I.V."/>
            <person name="Horton A.C."/>
            <person name="de Jong P.J."/>
            <person name="Jurka J."/>
            <person name="Kapitonov V.V."/>
            <person name="Kohara Y."/>
            <person name="Kuroki Y."/>
            <person name="Lindquist E."/>
            <person name="Lucas S."/>
            <person name="Osoegawa K."/>
            <person name="Pennacchio L.A."/>
            <person name="Salamov A.A."/>
            <person name="Satou Y."/>
            <person name="Sauka-Spengler T."/>
            <person name="Schmutz J."/>
            <person name="Shin-I T."/>
            <person name="Toyoda A."/>
            <person name="Bronner-Fraser M."/>
            <person name="Fujiyama A."/>
            <person name="Holland L.Z."/>
            <person name="Holland P.W.H."/>
            <person name="Satoh N."/>
            <person name="Rokhsar D.S."/>
        </authorList>
    </citation>
    <scope>NUCLEOTIDE SEQUENCE [LARGE SCALE GENOMIC DNA]</scope>
    <source>
        <strain evidence="16">S238N-H82</strain>
        <tissue evidence="16">Testes</tissue>
    </source>
</reference>
<evidence type="ECO:0000256" key="9">
    <source>
        <dbReference type="ARBA" id="ARBA00023180"/>
    </source>
</evidence>
<dbReference type="InterPro" id="IPR017452">
    <property type="entry name" value="GPCR_Rhodpsn_7TM"/>
</dbReference>
<evidence type="ECO:0000256" key="11">
    <source>
        <dbReference type="ARBA" id="ARBA00025478"/>
    </source>
</evidence>
<dbReference type="PRINTS" id="PR01570">
    <property type="entry name" value="NPFFRECEPTOR"/>
</dbReference>
<dbReference type="PANTHER" id="PTHR24241:SF76">
    <property type="entry name" value="NEUROPEPTIDE SIFAMIDE RECEPTOR"/>
    <property type="match status" value="1"/>
</dbReference>